<comment type="similarity">
    <text evidence="1">Belongs to the NAD(P)-dependent epimerase/dehydratase family.</text>
</comment>
<dbReference type="RefSeq" id="WP_322186404.1">
    <property type="nucleotide sequence ID" value="NZ_JAXLPB010000002.1"/>
</dbReference>
<keyword evidence="3" id="KW-0520">NAD</keyword>
<dbReference type="Pfam" id="PF01370">
    <property type="entry name" value="Epimerase"/>
    <property type="match status" value="1"/>
</dbReference>
<dbReference type="Gene3D" id="3.40.50.720">
    <property type="entry name" value="NAD(P)-binding Rossmann-like Domain"/>
    <property type="match status" value="1"/>
</dbReference>
<dbReference type="EMBL" id="JAXLPB010000002">
    <property type="protein sequence ID" value="MDY8108942.1"/>
    <property type="molecule type" value="Genomic_DNA"/>
</dbReference>
<evidence type="ECO:0000313" key="5">
    <source>
        <dbReference type="EMBL" id="MDY8108942.1"/>
    </source>
</evidence>
<feature type="domain" description="NAD-dependent epimerase/dehydratase" evidence="4">
    <location>
        <begin position="6"/>
        <end position="169"/>
    </location>
</feature>
<keyword evidence="2" id="KW-0560">Oxidoreductase</keyword>
<name>A0ABU5I1D6_9HYPH</name>
<dbReference type="PANTHER" id="PTHR43103">
    <property type="entry name" value="NUCLEOSIDE-DIPHOSPHATE-SUGAR EPIMERASE"/>
    <property type="match status" value="1"/>
</dbReference>
<sequence length="265" mass="28773">MLDKLLITGAAGGLGTLLRGRLFHVATSVRLSDMVDIGAAGENEEILRCDLSDRAAVAALVEGCDGILHLGGVSVEKSFDEILPANLVGVYNLYEAARASGLPRILFASSNHTIGYYTQDTHLDADVPLRPDGLYGVSKCFGEAVASLYHDKFGQETAIVRIGSCFPEPRDHRMLSTWMSPDDFVSLIDCVFRAPRLGCPVIWGVSDNDSRWWDNSAAAFIGWRPKDNSDVFRQKIDAAMARPAADAPDAVYQGGKFTAEPIHRS</sequence>
<dbReference type="PANTHER" id="PTHR43103:SF5">
    <property type="entry name" value="4-EPIMERASE, PUTATIVE (AFU_ORTHOLOGUE AFUA_7G00360)-RELATED"/>
    <property type="match status" value="1"/>
</dbReference>
<dbReference type="SUPFAM" id="SSF51735">
    <property type="entry name" value="NAD(P)-binding Rossmann-fold domains"/>
    <property type="match status" value="1"/>
</dbReference>
<gene>
    <name evidence="5" type="ORF">U0C82_07260</name>
</gene>
<organism evidence="5 6">
    <name type="scientific">Fulvimarina uroteuthidis</name>
    <dbReference type="NCBI Taxonomy" id="3098149"/>
    <lineage>
        <taxon>Bacteria</taxon>
        <taxon>Pseudomonadati</taxon>
        <taxon>Pseudomonadota</taxon>
        <taxon>Alphaproteobacteria</taxon>
        <taxon>Hyphomicrobiales</taxon>
        <taxon>Aurantimonadaceae</taxon>
        <taxon>Fulvimarina</taxon>
    </lineage>
</organism>
<proteinExistence type="inferred from homology"/>
<accession>A0ABU5I1D6</accession>
<evidence type="ECO:0000313" key="6">
    <source>
        <dbReference type="Proteomes" id="UP001294412"/>
    </source>
</evidence>
<protein>
    <submittedName>
        <fullName evidence="5">NAD(P)-dependent oxidoreductase</fullName>
    </submittedName>
</protein>
<dbReference type="Proteomes" id="UP001294412">
    <property type="component" value="Unassembled WGS sequence"/>
</dbReference>
<evidence type="ECO:0000256" key="2">
    <source>
        <dbReference type="ARBA" id="ARBA00023002"/>
    </source>
</evidence>
<evidence type="ECO:0000256" key="1">
    <source>
        <dbReference type="ARBA" id="ARBA00007637"/>
    </source>
</evidence>
<reference evidence="5 6" key="1">
    <citation type="submission" date="2023-12" db="EMBL/GenBank/DDBJ databases">
        <title>Description of Novel Strain Fulvimarina sp. 2208YS6-2-32 isolated from Uroteuthis (Photololigo) edulis.</title>
        <authorList>
            <person name="Park J.-S."/>
        </authorList>
    </citation>
    <scope>NUCLEOTIDE SEQUENCE [LARGE SCALE GENOMIC DNA]</scope>
    <source>
        <strain evidence="5 6">2208YS6-2-32</strain>
    </source>
</reference>
<keyword evidence="6" id="KW-1185">Reference proteome</keyword>
<evidence type="ECO:0000256" key="3">
    <source>
        <dbReference type="ARBA" id="ARBA00023027"/>
    </source>
</evidence>
<comment type="caution">
    <text evidence="5">The sequence shown here is derived from an EMBL/GenBank/DDBJ whole genome shotgun (WGS) entry which is preliminary data.</text>
</comment>
<dbReference type="InterPro" id="IPR001509">
    <property type="entry name" value="Epimerase_deHydtase"/>
</dbReference>
<evidence type="ECO:0000259" key="4">
    <source>
        <dbReference type="Pfam" id="PF01370"/>
    </source>
</evidence>
<dbReference type="InterPro" id="IPR036291">
    <property type="entry name" value="NAD(P)-bd_dom_sf"/>
</dbReference>